<dbReference type="InterPro" id="IPR027417">
    <property type="entry name" value="P-loop_NTPase"/>
</dbReference>
<feature type="region of interest" description="Disordered" evidence="9">
    <location>
        <begin position="106"/>
        <end position="160"/>
    </location>
</feature>
<feature type="compositionally biased region" description="Basic residues" evidence="9">
    <location>
        <begin position="151"/>
        <end position="160"/>
    </location>
</feature>
<dbReference type="GO" id="GO:0033588">
    <property type="term" value="C:elongator holoenzyme complex"/>
    <property type="evidence" value="ECO:0007669"/>
    <property type="project" value="InterPro"/>
</dbReference>
<protein>
    <recommendedName>
        <fullName evidence="5">Elongator complex protein 4</fullName>
    </recommendedName>
</protein>
<dbReference type="GO" id="GO:0005737">
    <property type="term" value="C:cytoplasm"/>
    <property type="evidence" value="ECO:0007669"/>
    <property type="project" value="UniProtKB-SubCell"/>
</dbReference>
<evidence type="ECO:0000256" key="8">
    <source>
        <dbReference type="ARBA" id="ARBA00023242"/>
    </source>
</evidence>
<evidence type="ECO:0000256" key="9">
    <source>
        <dbReference type="SAM" id="MobiDB-lite"/>
    </source>
</evidence>
<keyword evidence="7" id="KW-0819">tRNA processing</keyword>
<proteinExistence type="inferred from homology"/>
<evidence type="ECO:0000256" key="2">
    <source>
        <dbReference type="ARBA" id="ARBA00004496"/>
    </source>
</evidence>
<dbReference type="Gene3D" id="3.40.50.300">
    <property type="entry name" value="P-loop containing nucleotide triphosphate hydrolases"/>
    <property type="match status" value="1"/>
</dbReference>
<evidence type="ECO:0000256" key="3">
    <source>
        <dbReference type="ARBA" id="ARBA00005043"/>
    </source>
</evidence>
<dbReference type="EMBL" id="VDEP01000140">
    <property type="protein sequence ID" value="KAA1128566.1"/>
    <property type="molecule type" value="Genomic_DNA"/>
</dbReference>
<comment type="pathway">
    <text evidence="3">tRNA modification; 5-methoxycarbonylmethyl-2-thiouridine-tRNA biosynthesis.</text>
</comment>
<dbReference type="Proteomes" id="UP000325313">
    <property type="component" value="Unassembled WGS sequence"/>
</dbReference>
<dbReference type="InterPro" id="IPR008728">
    <property type="entry name" value="Elongator_complex_protein_4"/>
</dbReference>
<feature type="region of interest" description="Disordered" evidence="9">
    <location>
        <begin position="1"/>
        <end position="29"/>
    </location>
</feature>
<keyword evidence="6" id="KW-0963">Cytoplasm</keyword>
<gene>
    <name evidence="10" type="ORF">PGTUg99_000622</name>
</gene>
<comment type="caution">
    <text evidence="10">The sequence shown here is derived from an EMBL/GenBank/DDBJ whole genome shotgun (WGS) entry which is preliminary data.</text>
</comment>
<keyword evidence="8" id="KW-0539">Nucleus</keyword>
<evidence type="ECO:0000256" key="7">
    <source>
        <dbReference type="ARBA" id="ARBA00022694"/>
    </source>
</evidence>
<dbReference type="PANTHER" id="PTHR12896:SF1">
    <property type="entry name" value="ELONGATOR COMPLEX PROTEIN 4"/>
    <property type="match status" value="1"/>
</dbReference>
<accession>A0A5B0RRE4</accession>
<dbReference type="UniPathway" id="UPA00988"/>
<evidence type="ECO:0000256" key="1">
    <source>
        <dbReference type="ARBA" id="ARBA00004123"/>
    </source>
</evidence>
<evidence type="ECO:0000256" key="6">
    <source>
        <dbReference type="ARBA" id="ARBA00022490"/>
    </source>
</evidence>
<reference evidence="10 11" key="1">
    <citation type="submission" date="2019-05" db="EMBL/GenBank/DDBJ databases">
        <title>Emergence of the Ug99 lineage of the wheat stem rust pathogen through somatic hybridization.</title>
        <authorList>
            <person name="Li F."/>
            <person name="Upadhyaya N.M."/>
            <person name="Sperschneider J."/>
            <person name="Matny O."/>
            <person name="Nguyen-Phuc H."/>
            <person name="Mago R."/>
            <person name="Raley C."/>
            <person name="Miller M.E."/>
            <person name="Silverstein K.A.T."/>
            <person name="Henningsen E."/>
            <person name="Hirsch C.D."/>
            <person name="Visser B."/>
            <person name="Pretorius Z.A."/>
            <person name="Steffenson B.J."/>
            <person name="Schwessinger B."/>
            <person name="Dodds P.N."/>
            <person name="Figueroa M."/>
        </authorList>
    </citation>
    <scope>NUCLEOTIDE SEQUENCE [LARGE SCALE GENOMIC DNA]</scope>
    <source>
        <strain evidence="10 11">Ug99</strain>
    </source>
</reference>
<evidence type="ECO:0000256" key="5">
    <source>
        <dbReference type="ARBA" id="ARBA00020265"/>
    </source>
</evidence>
<organism evidence="10 11">
    <name type="scientific">Puccinia graminis f. sp. tritici</name>
    <dbReference type="NCBI Taxonomy" id="56615"/>
    <lineage>
        <taxon>Eukaryota</taxon>
        <taxon>Fungi</taxon>
        <taxon>Dikarya</taxon>
        <taxon>Basidiomycota</taxon>
        <taxon>Pucciniomycotina</taxon>
        <taxon>Pucciniomycetes</taxon>
        <taxon>Pucciniales</taxon>
        <taxon>Pucciniaceae</taxon>
        <taxon>Puccinia</taxon>
    </lineage>
</organism>
<dbReference type="Pfam" id="PF05625">
    <property type="entry name" value="PAXNEB"/>
    <property type="match status" value="1"/>
</dbReference>
<dbReference type="PANTHER" id="PTHR12896">
    <property type="entry name" value="PAX6 NEIGHBOR PROTEIN PAXNEB"/>
    <property type="match status" value="1"/>
</dbReference>
<feature type="compositionally biased region" description="Polar residues" evidence="9">
    <location>
        <begin position="1"/>
        <end position="21"/>
    </location>
</feature>
<evidence type="ECO:0000256" key="4">
    <source>
        <dbReference type="ARBA" id="ARBA00007573"/>
    </source>
</evidence>
<sequence length="160" mass="17446">MSSFKRNLKPNNPNQAPSSYPTGFHPSHYNGVPTASTGIASLDDLLGGGLPISSSFLIDEDEDGGYGKLILRYSIAQGIVSKQHLIVVGSSLDEGGDPEKIIDRLMSLDESDEPLEPPSSNQSQKSTARSSGLSAEKEKSTARVMRPMMMMRRRRTMMMK</sequence>
<comment type="subcellular location">
    <subcellularLocation>
        <location evidence="2">Cytoplasm</location>
    </subcellularLocation>
    <subcellularLocation>
        <location evidence="1">Nucleus</location>
    </subcellularLocation>
</comment>
<dbReference type="AlphaFoldDB" id="A0A5B0RRE4"/>
<feature type="compositionally biased region" description="Polar residues" evidence="9">
    <location>
        <begin position="118"/>
        <end position="133"/>
    </location>
</feature>
<comment type="similarity">
    <text evidence="4">Belongs to the ELP4 family.</text>
</comment>
<dbReference type="GO" id="GO:0002098">
    <property type="term" value="P:tRNA wobble uridine modification"/>
    <property type="evidence" value="ECO:0007669"/>
    <property type="project" value="InterPro"/>
</dbReference>
<evidence type="ECO:0000313" key="10">
    <source>
        <dbReference type="EMBL" id="KAA1128566.1"/>
    </source>
</evidence>
<dbReference type="GO" id="GO:0008023">
    <property type="term" value="C:transcription elongation factor complex"/>
    <property type="evidence" value="ECO:0007669"/>
    <property type="project" value="TreeGrafter"/>
</dbReference>
<evidence type="ECO:0000313" key="11">
    <source>
        <dbReference type="Proteomes" id="UP000325313"/>
    </source>
</evidence>
<name>A0A5B0RRE4_PUCGR</name>